<dbReference type="Proteomes" id="UP001159405">
    <property type="component" value="Unassembled WGS sequence"/>
</dbReference>
<protein>
    <submittedName>
        <fullName evidence="1">Uncharacterized protein</fullName>
    </submittedName>
</protein>
<organism evidence="1 2">
    <name type="scientific">Porites lobata</name>
    <dbReference type="NCBI Taxonomy" id="104759"/>
    <lineage>
        <taxon>Eukaryota</taxon>
        <taxon>Metazoa</taxon>
        <taxon>Cnidaria</taxon>
        <taxon>Anthozoa</taxon>
        <taxon>Hexacorallia</taxon>
        <taxon>Scleractinia</taxon>
        <taxon>Fungiina</taxon>
        <taxon>Poritidae</taxon>
        <taxon>Porites</taxon>
    </lineage>
</organism>
<gene>
    <name evidence="1" type="ORF">PLOB_00003430</name>
</gene>
<sequence length="243" mass="27747">MAKVPRPTKIPGNREDVLNLRKWAKEYGKATRQLRVRAKSTKDNPGTLPISAYGRRTLDRNPLTTLEEMRQEILGSMPITEATDEEENEVDINNTSVNFDGSDVGDKEANMVLVKNSVILISQDDRVSGSFLLGSLAQDWRRNTMETVRTHVYAPDEEDFLLFHHEFTGLVRKANVVQEVSTENDKLMYLDDDFHMEISDDLYHQCLDLVYDKDEAGTEATATDTARETSTGRVLRLPHRFRE</sequence>
<keyword evidence="2" id="KW-1185">Reference proteome</keyword>
<evidence type="ECO:0000313" key="2">
    <source>
        <dbReference type="Proteomes" id="UP001159405"/>
    </source>
</evidence>
<dbReference type="EMBL" id="CALNXK010000113">
    <property type="protein sequence ID" value="CAH3159009.1"/>
    <property type="molecule type" value="Genomic_DNA"/>
</dbReference>
<name>A0ABN8Q7P4_9CNID</name>
<evidence type="ECO:0000313" key="1">
    <source>
        <dbReference type="EMBL" id="CAH3159009.1"/>
    </source>
</evidence>
<proteinExistence type="predicted"/>
<comment type="caution">
    <text evidence="1">The sequence shown here is derived from an EMBL/GenBank/DDBJ whole genome shotgun (WGS) entry which is preliminary data.</text>
</comment>
<accession>A0ABN8Q7P4</accession>
<reference evidence="1 2" key="1">
    <citation type="submission" date="2022-05" db="EMBL/GenBank/DDBJ databases">
        <authorList>
            <consortium name="Genoscope - CEA"/>
            <person name="William W."/>
        </authorList>
    </citation>
    <scope>NUCLEOTIDE SEQUENCE [LARGE SCALE GENOMIC DNA]</scope>
</reference>